<dbReference type="Proteomes" id="UP000269221">
    <property type="component" value="Unassembled WGS sequence"/>
</dbReference>
<evidence type="ECO:0000313" key="1">
    <source>
        <dbReference type="EMBL" id="RMC15363.1"/>
    </source>
</evidence>
<dbReference type="AlphaFoldDB" id="A0A3M0KQH7"/>
<dbReference type="OrthoDB" id="9382584at2759"/>
<proteinExistence type="predicted"/>
<comment type="caution">
    <text evidence="1">The sequence shown here is derived from an EMBL/GenBank/DDBJ whole genome shotgun (WGS) entry which is preliminary data.</text>
</comment>
<gene>
    <name evidence="1" type="ORF">DUI87_07554</name>
</gene>
<evidence type="ECO:0008006" key="3">
    <source>
        <dbReference type="Google" id="ProtNLM"/>
    </source>
</evidence>
<name>A0A3M0KQH7_HIRRU</name>
<accession>A0A3M0KQH7</accession>
<dbReference type="STRING" id="333673.A0A3M0KQH7"/>
<sequence length="98" mass="11228">MVCKAQRCCEADALLVVLASAFLGHLVPAWSEEKLLDFSEDMSCLTNLVAFYNGVTTAMDKRRPTDVIYRDFYKAFDRVPHNVLLSKLERYGFDEWTA</sequence>
<evidence type="ECO:0000313" key="2">
    <source>
        <dbReference type="Proteomes" id="UP000269221"/>
    </source>
</evidence>
<reference evidence="1 2" key="1">
    <citation type="submission" date="2018-07" db="EMBL/GenBank/DDBJ databases">
        <title>A high quality draft genome assembly of the barn swallow (H. rustica rustica).</title>
        <authorList>
            <person name="Formenti G."/>
            <person name="Chiara M."/>
            <person name="Poveda L."/>
            <person name="Francoijs K.-J."/>
            <person name="Bonisoli-Alquati A."/>
            <person name="Canova L."/>
            <person name="Gianfranceschi L."/>
            <person name="Horner D.S."/>
            <person name="Saino N."/>
        </authorList>
    </citation>
    <scope>NUCLEOTIDE SEQUENCE [LARGE SCALE GENOMIC DNA]</scope>
    <source>
        <strain evidence="1">Chelidonia</strain>
        <tissue evidence="1">Blood</tissue>
    </source>
</reference>
<keyword evidence="2" id="KW-1185">Reference proteome</keyword>
<protein>
    <recommendedName>
        <fullName evidence="3">Reverse transcriptase domain-containing protein</fullName>
    </recommendedName>
</protein>
<dbReference type="EMBL" id="QRBI01000104">
    <property type="protein sequence ID" value="RMC15363.1"/>
    <property type="molecule type" value="Genomic_DNA"/>
</dbReference>
<organism evidence="1 2">
    <name type="scientific">Hirundo rustica rustica</name>
    <dbReference type="NCBI Taxonomy" id="333673"/>
    <lineage>
        <taxon>Eukaryota</taxon>
        <taxon>Metazoa</taxon>
        <taxon>Chordata</taxon>
        <taxon>Craniata</taxon>
        <taxon>Vertebrata</taxon>
        <taxon>Euteleostomi</taxon>
        <taxon>Archelosauria</taxon>
        <taxon>Archosauria</taxon>
        <taxon>Dinosauria</taxon>
        <taxon>Saurischia</taxon>
        <taxon>Theropoda</taxon>
        <taxon>Coelurosauria</taxon>
        <taxon>Aves</taxon>
        <taxon>Neognathae</taxon>
        <taxon>Neoaves</taxon>
        <taxon>Telluraves</taxon>
        <taxon>Australaves</taxon>
        <taxon>Passeriformes</taxon>
        <taxon>Sylvioidea</taxon>
        <taxon>Hirundinidae</taxon>
        <taxon>Hirundo</taxon>
    </lineage>
</organism>